<keyword evidence="4 5" id="KW-0472">Membrane</keyword>
<dbReference type="GO" id="GO:0016740">
    <property type="term" value="F:transferase activity"/>
    <property type="evidence" value="ECO:0007669"/>
    <property type="project" value="UniProtKB-ARBA"/>
</dbReference>
<comment type="subcellular location">
    <subcellularLocation>
        <location evidence="1">Endomembrane system</location>
        <topology evidence="1">Multi-pass membrane protein</topology>
    </subcellularLocation>
</comment>
<feature type="transmembrane region" description="Helical" evidence="5">
    <location>
        <begin position="92"/>
        <end position="122"/>
    </location>
</feature>
<dbReference type="OrthoDB" id="9811969at2"/>
<evidence type="ECO:0000256" key="2">
    <source>
        <dbReference type="ARBA" id="ARBA00022692"/>
    </source>
</evidence>
<evidence type="ECO:0000256" key="1">
    <source>
        <dbReference type="ARBA" id="ARBA00004127"/>
    </source>
</evidence>
<keyword evidence="2 5" id="KW-0812">Transmembrane</keyword>
<dbReference type="GO" id="GO:0012505">
    <property type="term" value="C:endomembrane system"/>
    <property type="evidence" value="ECO:0007669"/>
    <property type="project" value="UniProtKB-SubCell"/>
</dbReference>
<sequence>MKALELKIQPPVLALITAIGMWFLSALMAFLSIDLPGREALSILLLITGGVAGFAGIFAFRHAHTTVDPRTPSATRVLVTIGIYGLTRNPMYLGILLILVAWLIFLGNLLPIVLLPLFVLYMNRFQIAPEERVLREKFGDEYAEYQNKVRRWL</sequence>
<dbReference type="InterPro" id="IPR007318">
    <property type="entry name" value="Phopholipid_MeTrfase"/>
</dbReference>
<dbReference type="PANTHER" id="PTHR12714:SF24">
    <property type="entry name" value="SLR1182 PROTEIN"/>
    <property type="match status" value="1"/>
</dbReference>
<reference evidence="6 7" key="1">
    <citation type="submission" date="2016-12" db="EMBL/GenBank/DDBJ databases">
        <authorList>
            <person name="Song W.-J."/>
            <person name="Kurnit D.M."/>
        </authorList>
    </citation>
    <scope>NUCLEOTIDE SEQUENCE [LARGE SCALE GENOMIC DNA]</scope>
    <source>
        <strain evidence="6 7">IMCC3135</strain>
    </source>
</reference>
<dbReference type="Proteomes" id="UP000250079">
    <property type="component" value="Chromosome"/>
</dbReference>
<dbReference type="RefSeq" id="WP_088920056.1">
    <property type="nucleotide sequence ID" value="NZ_CP018632.1"/>
</dbReference>
<feature type="transmembrane region" description="Helical" evidence="5">
    <location>
        <begin position="40"/>
        <end position="60"/>
    </location>
</feature>
<name>A0A2Z2P5J7_9GAMM</name>
<keyword evidence="7" id="KW-1185">Reference proteome</keyword>
<protein>
    <recommendedName>
        <fullName evidence="8">Steroid 5-alpha reductase C-terminal domain-containing protein</fullName>
    </recommendedName>
</protein>
<dbReference type="EMBL" id="CP018632">
    <property type="protein sequence ID" value="ASJ75104.1"/>
    <property type="molecule type" value="Genomic_DNA"/>
</dbReference>
<evidence type="ECO:0000256" key="5">
    <source>
        <dbReference type="SAM" id="Phobius"/>
    </source>
</evidence>
<evidence type="ECO:0000313" key="6">
    <source>
        <dbReference type="EMBL" id="ASJ75104.1"/>
    </source>
</evidence>
<keyword evidence="3 5" id="KW-1133">Transmembrane helix</keyword>
<feature type="transmembrane region" description="Helical" evidence="5">
    <location>
        <begin position="12"/>
        <end position="33"/>
    </location>
</feature>
<dbReference type="AlphaFoldDB" id="A0A2Z2P5J7"/>
<dbReference type="KEGG" id="gai:IMCC3135_25205"/>
<dbReference type="Pfam" id="PF04191">
    <property type="entry name" value="PEMT"/>
    <property type="match status" value="1"/>
</dbReference>
<dbReference type="Gene3D" id="1.20.120.1630">
    <property type="match status" value="1"/>
</dbReference>
<evidence type="ECO:0000313" key="7">
    <source>
        <dbReference type="Proteomes" id="UP000250079"/>
    </source>
</evidence>
<dbReference type="PANTHER" id="PTHR12714">
    <property type="entry name" value="PROTEIN-S ISOPRENYLCYSTEINE O-METHYLTRANSFERASE"/>
    <property type="match status" value="1"/>
</dbReference>
<proteinExistence type="predicted"/>
<evidence type="ECO:0000256" key="3">
    <source>
        <dbReference type="ARBA" id="ARBA00022989"/>
    </source>
</evidence>
<evidence type="ECO:0008006" key="8">
    <source>
        <dbReference type="Google" id="ProtNLM"/>
    </source>
</evidence>
<gene>
    <name evidence="6" type="ORF">IMCC3135_25205</name>
</gene>
<organism evidence="6 7">
    <name type="scientific">Granulosicoccus antarcticus IMCC3135</name>
    <dbReference type="NCBI Taxonomy" id="1192854"/>
    <lineage>
        <taxon>Bacteria</taxon>
        <taxon>Pseudomonadati</taxon>
        <taxon>Pseudomonadota</taxon>
        <taxon>Gammaproteobacteria</taxon>
        <taxon>Chromatiales</taxon>
        <taxon>Granulosicoccaceae</taxon>
        <taxon>Granulosicoccus</taxon>
    </lineage>
</organism>
<accession>A0A2Z2P5J7</accession>
<evidence type="ECO:0000256" key="4">
    <source>
        <dbReference type="ARBA" id="ARBA00023136"/>
    </source>
</evidence>